<keyword evidence="5" id="KW-1185">Reference proteome</keyword>
<dbReference type="NCBIfam" id="TIGR02679">
    <property type="entry name" value="TIGR02679 family protein"/>
    <property type="match status" value="1"/>
</dbReference>
<organism evidence="4 5">
    <name type="scientific">Quadrisphaera granulorum</name>
    <dbReference type="NCBI Taxonomy" id="317664"/>
    <lineage>
        <taxon>Bacteria</taxon>
        <taxon>Bacillati</taxon>
        <taxon>Actinomycetota</taxon>
        <taxon>Actinomycetes</taxon>
        <taxon>Kineosporiales</taxon>
        <taxon>Kineosporiaceae</taxon>
        <taxon>Quadrisphaera</taxon>
    </lineage>
</organism>
<dbReference type="Pfam" id="PF09664">
    <property type="entry name" value="DUF2399"/>
    <property type="match status" value="1"/>
</dbReference>
<evidence type="ECO:0000256" key="1">
    <source>
        <dbReference type="SAM" id="MobiDB-lite"/>
    </source>
</evidence>
<dbReference type="AlphaFoldDB" id="A0A315ZPN8"/>
<dbReference type="InterPro" id="IPR024465">
    <property type="entry name" value="DUF2399"/>
</dbReference>
<dbReference type="InterPro" id="IPR013495">
    <property type="entry name" value="CHP02679"/>
</dbReference>
<accession>A0A315ZPN8</accession>
<comment type="caution">
    <text evidence="4">The sequence shown here is derived from an EMBL/GenBank/DDBJ whole genome shotgun (WGS) entry which is preliminary data.</text>
</comment>
<proteinExistence type="predicted"/>
<protein>
    <submittedName>
        <fullName evidence="4">Uncharacterized protein (TIGR02679 family)</fullName>
    </submittedName>
</protein>
<feature type="region of interest" description="Disordered" evidence="1">
    <location>
        <begin position="426"/>
        <end position="448"/>
    </location>
</feature>
<evidence type="ECO:0000313" key="5">
    <source>
        <dbReference type="Proteomes" id="UP000245469"/>
    </source>
</evidence>
<dbReference type="Proteomes" id="UP000245469">
    <property type="component" value="Unassembled WGS sequence"/>
</dbReference>
<evidence type="ECO:0000259" key="3">
    <source>
        <dbReference type="Pfam" id="PF11796"/>
    </source>
</evidence>
<dbReference type="Pfam" id="PF11796">
    <property type="entry name" value="DUF3323"/>
    <property type="match status" value="1"/>
</dbReference>
<dbReference type="InterPro" id="IPR024466">
    <property type="entry name" value="CHP02679_N"/>
</dbReference>
<evidence type="ECO:0000313" key="4">
    <source>
        <dbReference type="EMBL" id="PWJ47486.1"/>
    </source>
</evidence>
<name>A0A315ZPN8_9ACTN</name>
<evidence type="ECO:0000259" key="2">
    <source>
        <dbReference type="Pfam" id="PF09664"/>
    </source>
</evidence>
<dbReference type="EMBL" id="QGDQ01000037">
    <property type="protein sequence ID" value="PWJ47486.1"/>
    <property type="molecule type" value="Genomic_DNA"/>
</dbReference>
<gene>
    <name evidence="4" type="ORF">BXY45_13729</name>
</gene>
<sequence>MGDSLSGDLERLRRLLGGPDLAWLLERMRYRLEAGRPLEGTVTLRSATTAQRAAVARLFGTPLRPSTTASVRLAELEAELARSGVWSAGLEAAVVALTGPYEVRAEVLAERRAAWEAAWAPVLEVVEGHPAVGHRDALRAWWQRELATGIARRAAPTPEVAGALAEQLAGVLQRLPADGVAIGSLAHDATGSAHALDRGPLASLALRAARALVDVPAEVTDEGDREAWAAVGVVRDEVSSTVLTLALPAEPEGATGRALAAWAETGQPVVLTLRQLRFDPPAWLPPAVVRVVENPVVLSSIADQALAAGVAPPPVVCTAGWPSAAAVRLLRELRAAGWELRHHGDFDPDGVAITDWLVREVGALPWRMGAADYAEALDAGLGRAAPVGSVTASWDAELGPAMHRAQRVVEEEAVLSTLVTDALGSPTARSVRSRHSVRTSRPYPASTI</sequence>
<reference evidence="4 5" key="1">
    <citation type="submission" date="2018-03" db="EMBL/GenBank/DDBJ databases">
        <title>Genomic Encyclopedia of Archaeal and Bacterial Type Strains, Phase II (KMG-II): from individual species to whole genera.</title>
        <authorList>
            <person name="Goeker M."/>
        </authorList>
    </citation>
    <scope>NUCLEOTIDE SEQUENCE [LARGE SCALE GENOMIC DNA]</scope>
    <source>
        <strain evidence="4 5">DSM 44889</strain>
    </source>
</reference>
<feature type="domain" description="Conserved hypothetical protein CHP02679 N terminus" evidence="3">
    <location>
        <begin position="39"/>
        <end position="249"/>
    </location>
</feature>
<feature type="domain" description="DUF2399" evidence="2">
    <location>
        <begin position="270"/>
        <end position="421"/>
    </location>
</feature>